<protein>
    <submittedName>
        <fullName evidence="1">Uncharacterized protein</fullName>
    </submittedName>
</protein>
<proteinExistence type="predicted"/>
<reference evidence="1 2" key="1">
    <citation type="submission" date="2016-10" db="EMBL/GenBank/DDBJ databases">
        <authorList>
            <person name="de Groot N.N."/>
        </authorList>
    </citation>
    <scope>NUCLEOTIDE SEQUENCE [LARGE SCALE GENOMIC DNA]</scope>
    <source>
        <strain evidence="1 2">DSM 27078</strain>
    </source>
</reference>
<dbReference type="RefSeq" id="WP_143065620.1">
    <property type="nucleotide sequence ID" value="NZ_FOEI01000003.1"/>
</dbReference>
<evidence type="ECO:0000313" key="1">
    <source>
        <dbReference type="EMBL" id="SEP90539.1"/>
    </source>
</evidence>
<dbReference type="EMBL" id="FOEI01000003">
    <property type="protein sequence ID" value="SEP90539.1"/>
    <property type="molecule type" value="Genomic_DNA"/>
</dbReference>
<sequence length="94" mass="10360">MQKTLLHNQSLLDFTLHHCGTLNGIVQMAVENNIGIADFLSPGSVLSVPNGISKDEQIVEFYENKKLIPACGFNTLELSNALDDMFAYEFAISL</sequence>
<organism evidence="1 2">
    <name type="scientific">Flavobacterium urocaniciphilum</name>
    <dbReference type="NCBI Taxonomy" id="1299341"/>
    <lineage>
        <taxon>Bacteria</taxon>
        <taxon>Pseudomonadati</taxon>
        <taxon>Bacteroidota</taxon>
        <taxon>Flavobacteriia</taxon>
        <taxon>Flavobacteriales</taxon>
        <taxon>Flavobacteriaceae</taxon>
        <taxon>Flavobacterium</taxon>
    </lineage>
</organism>
<name>A0A1H9BNS7_9FLAO</name>
<gene>
    <name evidence="1" type="ORF">SAMN05444005_103120</name>
</gene>
<dbReference type="STRING" id="1299341.SAMN05444005_103120"/>
<dbReference type="Proteomes" id="UP000198648">
    <property type="component" value="Unassembled WGS sequence"/>
</dbReference>
<dbReference type="OrthoDB" id="1100373at2"/>
<keyword evidence="2" id="KW-1185">Reference proteome</keyword>
<evidence type="ECO:0000313" key="2">
    <source>
        <dbReference type="Proteomes" id="UP000198648"/>
    </source>
</evidence>
<accession>A0A1H9BNS7</accession>
<dbReference type="AlphaFoldDB" id="A0A1H9BNS7"/>